<dbReference type="GO" id="GO:0005739">
    <property type="term" value="C:mitochondrion"/>
    <property type="evidence" value="ECO:0007669"/>
    <property type="project" value="TreeGrafter"/>
</dbReference>
<evidence type="ECO:0000313" key="5">
    <source>
        <dbReference type="RefSeq" id="XP_023935768.1"/>
    </source>
</evidence>
<evidence type="ECO:0000256" key="1">
    <source>
        <dbReference type="ARBA" id="ARBA00007355"/>
    </source>
</evidence>
<reference evidence="3" key="2">
    <citation type="submission" date="2025-05" db="UniProtKB">
        <authorList>
            <consortium name="RefSeq"/>
        </authorList>
    </citation>
    <scope>NUCLEOTIDE SEQUENCE [LARGE SCALE GENOMIC DNA]</scope>
</reference>
<feature type="region of interest" description="Disordered" evidence="2">
    <location>
        <begin position="117"/>
        <end position="149"/>
    </location>
</feature>
<accession>A0A6J1MS82</accession>
<dbReference type="RefSeq" id="XP_023935768.1">
    <property type="nucleotide sequence ID" value="XM_024080000.1"/>
</dbReference>
<protein>
    <submittedName>
        <fullName evidence="4 5">NADH dehydrogenase [ubiquinone] 1 alpha subcomplex assembly factor 2</fullName>
    </submittedName>
</protein>
<dbReference type="Pfam" id="PF05071">
    <property type="entry name" value="NDUFA12"/>
    <property type="match status" value="1"/>
</dbReference>
<dbReference type="KEGG" id="bany:112044233"/>
<dbReference type="Proteomes" id="UP001652582">
    <property type="component" value="Chromosome 1"/>
</dbReference>
<name>A0A6J1MS82_BICAN</name>
<dbReference type="GO" id="GO:0045271">
    <property type="term" value="C:respiratory chain complex I"/>
    <property type="evidence" value="ECO:0007669"/>
    <property type="project" value="InterPro"/>
</dbReference>
<dbReference type="PANTHER" id="PTHR32470">
    <property type="entry name" value="ADH DEHYDROGENASE [UBIQUINONE] 1 ALPHA SUBCOMPLEX ASSEMBLY FACTOR 2"/>
    <property type="match status" value="1"/>
</dbReference>
<dbReference type="OrthoDB" id="10255576at2759"/>
<gene>
    <name evidence="4 5" type="primary">LOC112044233</name>
</gene>
<organism evidence="3 5">
    <name type="scientific">Bicyclus anynana</name>
    <name type="common">Squinting bush brown butterfly</name>
    <dbReference type="NCBI Taxonomy" id="110368"/>
    <lineage>
        <taxon>Eukaryota</taxon>
        <taxon>Metazoa</taxon>
        <taxon>Ecdysozoa</taxon>
        <taxon>Arthropoda</taxon>
        <taxon>Hexapoda</taxon>
        <taxon>Insecta</taxon>
        <taxon>Pterygota</taxon>
        <taxon>Neoptera</taxon>
        <taxon>Endopterygota</taxon>
        <taxon>Lepidoptera</taxon>
        <taxon>Glossata</taxon>
        <taxon>Ditrysia</taxon>
        <taxon>Papilionoidea</taxon>
        <taxon>Nymphalidae</taxon>
        <taxon>Satyrinae</taxon>
        <taxon>Satyrini</taxon>
        <taxon>Mycalesina</taxon>
        <taxon>Bicyclus</taxon>
    </lineage>
</organism>
<comment type="similarity">
    <text evidence="1">Belongs to the complex I NDUFA12 subunit family.</text>
</comment>
<dbReference type="InterPro" id="IPR007763">
    <property type="entry name" value="NDUFA12"/>
</dbReference>
<keyword evidence="3" id="KW-1185">Reference proteome</keyword>
<reference evidence="4 5" key="1">
    <citation type="submission" date="2025-04" db="UniProtKB">
        <authorList>
            <consortium name="RefSeq"/>
        </authorList>
    </citation>
    <scope>IDENTIFICATION</scope>
</reference>
<dbReference type="GeneID" id="112044233"/>
<evidence type="ECO:0000313" key="3">
    <source>
        <dbReference type="Proteomes" id="UP001652582"/>
    </source>
</evidence>
<evidence type="ECO:0000313" key="4">
    <source>
        <dbReference type="RefSeq" id="XP_023935767.1"/>
    </source>
</evidence>
<dbReference type="GO" id="GO:0032981">
    <property type="term" value="P:mitochondrial respiratory chain complex I assembly"/>
    <property type="evidence" value="ECO:0007669"/>
    <property type="project" value="TreeGrafter"/>
</dbReference>
<dbReference type="RefSeq" id="XP_023935767.1">
    <property type="nucleotide sequence ID" value="XM_024079999.1"/>
</dbReference>
<dbReference type="PANTHER" id="PTHR32470:SF2">
    <property type="entry name" value="NADH DEHYDROGENASE [UBIQUINONE] 1 ALPHA SUBCOMPLEX ASSEMBLY FACTOR 2"/>
    <property type="match status" value="1"/>
</dbReference>
<evidence type="ECO:0000256" key="2">
    <source>
        <dbReference type="SAM" id="MobiDB-lite"/>
    </source>
</evidence>
<dbReference type="AlphaFoldDB" id="A0A6J1MS82"/>
<dbReference type="InterPro" id="IPR052618">
    <property type="entry name" value="ComplexI_NDUFA12"/>
</dbReference>
<sequence>MSNGEYRHVWRIVIRNFINSLKPRQIQGNHIGKDYIGNMYYEIPANPSAGKRKASRWYDPPKGQDFQDPIPAEWESWLRMRRVEPPTAEEIEKNLAIAEMKKINAAKLEQQRLAEGGALPATMEKGPESFPKYREYQAGDPDNKYNRNS</sequence>
<proteinExistence type="inferred from homology"/>
<feature type="compositionally biased region" description="Basic and acidic residues" evidence="2">
    <location>
        <begin position="125"/>
        <end position="149"/>
    </location>
</feature>